<dbReference type="AlphaFoldDB" id="A0ABD3VNS6"/>
<name>A0ABD3VNS6_SINWO</name>
<evidence type="ECO:0008006" key="3">
    <source>
        <dbReference type="Google" id="ProtNLM"/>
    </source>
</evidence>
<comment type="caution">
    <text evidence="1">The sequence shown here is derived from an EMBL/GenBank/DDBJ whole genome shotgun (WGS) entry which is preliminary data.</text>
</comment>
<reference evidence="1 2" key="1">
    <citation type="submission" date="2024-11" db="EMBL/GenBank/DDBJ databases">
        <title>Chromosome-level genome assembly of the freshwater bivalve Anodonta woodiana.</title>
        <authorList>
            <person name="Chen X."/>
        </authorList>
    </citation>
    <scope>NUCLEOTIDE SEQUENCE [LARGE SCALE GENOMIC DNA]</scope>
    <source>
        <strain evidence="1">MN2024</strain>
        <tissue evidence="1">Gills</tissue>
    </source>
</reference>
<accession>A0ABD3VNS6</accession>
<evidence type="ECO:0000313" key="1">
    <source>
        <dbReference type="EMBL" id="KAL3862177.1"/>
    </source>
</evidence>
<evidence type="ECO:0000313" key="2">
    <source>
        <dbReference type="Proteomes" id="UP001634394"/>
    </source>
</evidence>
<proteinExistence type="predicted"/>
<sequence>MILSRNFPHAAYSTLDPTVEVERMIESLGNKLHFYCKFTPNPDANVLYTVEWYHGINTLATKLKESDPLLFMSWDDFKNKTSLTEDDIPSIGIVILNKTDIHLDGLTSPTIYIQSTIPFACPTGTENCVLNVGVYIPSASNCSVSVEDMQSSSQCGVGIPKREWERPQPLAIDLETGIKASVSPVAMELHLKTIERFLSHRIFENHILPDKVKLYVSSLNVDFVHQKACNAAWDYVHTFDMLNYWIKTIGNLIMYRNKRYQIEVQVKSVSYYSICGVAVRAGRDVFIVDKCQTPNIVRMDQYLDAVLKWKMSEDRIEITLPTGSKINIANETWNYYLGERWINVTVYPSLTDPDESLGLCGNCDGNKWNDLIRRDGSLQHPYLESDWGHPSDFIQDWVVKDGEDLFKASSRVTLSKWHDENISLCSCNKPMRLTNIESRITCSPGRIQVCEDT</sequence>
<gene>
    <name evidence="1" type="ORF">ACJMK2_008164</name>
</gene>
<organism evidence="1 2">
    <name type="scientific">Sinanodonta woodiana</name>
    <name type="common">Chinese pond mussel</name>
    <name type="synonym">Anodonta woodiana</name>
    <dbReference type="NCBI Taxonomy" id="1069815"/>
    <lineage>
        <taxon>Eukaryota</taxon>
        <taxon>Metazoa</taxon>
        <taxon>Spiralia</taxon>
        <taxon>Lophotrochozoa</taxon>
        <taxon>Mollusca</taxon>
        <taxon>Bivalvia</taxon>
        <taxon>Autobranchia</taxon>
        <taxon>Heteroconchia</taxon>
        <taxon>Palaeoheterodonta</taxon>
        <taxon>Unionida</taxon>
        <taxon>Unionoidea</taxon>
        <taxon>Unionidae</taxon>
        <taxon>Unioninae</taxon>
        <taxon>Sinanodonta</taxon>
    </lineage>
</organism>
<keyword evidence="2" id="KW-1185">Reference proteome</keyword>
<dbReference type="Proteomes" id="UP001634394">
    <property type="component" value="Unassembled WGS sequence"/>
</dbReference>
<dbReference type="EMBL" id="JBJQND010000011">
    <property type="protein sequence ID" value="KAL3862177.1"/>
    <property type="molecule type" value="Genomic_DNA"/>
</dbReference>
<protein>
    <recommendedName>
        <fullName evidence="3">VWFD domain-containing protein</fullName>
    </recommendedName>
</protein>